<dbReference type="Gene3D" id="2.60.120.200">
    <property type="match status" value="1"/>
</dbReference>
<evidence type="ECO:0000313" key="3">
    <source>
        <dbReference type="EMBL" id="MFC6660696.1"/>
    </source>
</evidence>
<reference evidence="4" key="1">
    <citation type="journal article" date="2019" name="Int. J. Syst. Evol. Microbiol.">
        <title>The Global Catalogue of Microorganisms (GCM) 10K type strain sequencing project: providing services to taxonomists for standard genome sequencing and annotation.</title>
        <authorList>
            <consortium name="The Broad Institute Genomics Platform"/>
            <consortium name="The Broad Institute Genome Sequencing Center for Infectious Disease"/>
            <person name="Wu L."/>
            <person name="Ma J."/>
        </authorList>
    </citation>
    <scope>NUCLEOTIDE SEQUENCE [LARGE SCALE GENOMIC DNA]</scope>
    <source>
        <strain evidence="4">CCUG 63830</strain>
    </source>
</reference>
<protein>
    <submittedName>
        <fullName evidence="3">Glycoside hydrolase family 16 protein</fullName>
    </submittedName>
</protein>
<dbReference type="Proteomes" id="UP001596317">
    <property type="component" value="Unassembled WGS sequence"/>
</dbReference>
<comment type="caution">
    <text evidence="3">The sequence shown here is derived from an EMBL/GenBank/DDBJ whole genome shotgun (WGS) entry which is preliminary data.</text>
</comment>
<accession>A0ABW1ZKK2</accession>
<dbReference type="CDD" id="cd00413">
    <property type="entry name" value="Glyco_hydrolase_16"/>
    <property type="match status" value="1"/>
</dbReference>
<dbReference type="GO" id="GO:0016787">
    <property type="term" value="F:hydrolase activity"/>
    <property type="evidence" value="ECO:0007669"/>
    <property type="project" value="UniProtKB-KW"/>
</dbReference>
<dbReference type="EMBL" id="JBHSWB010000001">
    <property type="protein sequence ID" value="MFC6660696.1"/>
    <property type="molecule type" value="Genomic_DNA"/>
</dbReference>
<feature type="signal peptide" evidence="2">
    <location>
        <begin position="1"/>
        <end position="19"/>
    </location>
</feature>
<dbReference type="RefSeq" id="WP_380055853.1">
    <property type="nucleotide sequence ID" value="NZ_JBHSWB010000001.1"/>
</dbReference>
<dbReference type="SUPFAM" id="SSF49899">
    <property type="entry name" value="Concanavalin A-like lectins/glucanases"/>
    <property type="match status" value="1"/>
</dbReference>
<feature type="region of interest" description="Disordered" evidence="1">
    <location>
        <begin position="269"/>
        <end position="295"/>
    </location>
</feature>
<sequence>MNSVLLRLTLVLGLTACGAQVPQPVAQAGSALQPQATALNFSGFTWTVKDGQGMGPGPNNWSSRNVWLDPAGDLHLAIRRDGGAWTNAELNTSRRLGYGTYEWRVIGRVDQLDQNVVLGLFQYPTPDTVPAGQDPDGLFEIDVELARWGQAGALPLNYTTYPSLRGQPATSRVLPLQLQGTYTTHRYTRLRDRVIHETFGGHTTALSNRIGCNEFVWPATYNPSTGRWTNPRIAQIEMPVHMNLWLFRGMAPVNGQDTEVVVRRFQYTPSDGSVNAGTPAAERGAQRGAGSDGPL</sequence>
<evidence type="ECO:0000256" key="1">
    <source>
        <dbReference type="SAM" id="MobiDB-lite"/>
    </source>
</evidence>
<feature type="chain" id="PRO_5045732282" evidence="2">
    <location>
        <begin position="20"/>
        <end position="295"/>
    </location>
</feature>
<organism evidence="3 4">
    <name type="scientific">Deinococcus multiflagellatus</name>
    <dbReference type="NCBI Taxonomy" id="1656887"/>
    <lineage>
        <taxon>Bacteria</taxon>
        <taxon>Thermotogati</taxon>
        <taxon>Deinococcota</taxon>
        <taxon>Deinococci</taxon>
        <taxon>Deinococcales</taxon>
        <taxon>Deinococcaceae</taxon>
        <taxon>Deinococcus</taxon>
    </lineage>
</organism>
<gene>
    <name evidence="3" type="ORF">ACFP90_10270</name>
</gene>
<dbReference type="InterPro" id="IPR013320">
    <property type="entry name" value="ConA-like_dom_sf"/>
</dbReference>
<keyword evidence="2" id="KW-0732">Signal</keyword>
<evidence type="ECO:0000313" key="4">
    <source>
        <dbReference type="Proteomes" id="UP001596317"/>
    </source>
</evidence>
<proteinExistence type="predicted"/>
<name>A0ABW1ZKK2_9DEIO</name>
<keyword evidence="3" id="KW-0378">Hydrolase</keyword>
<evidence type="ECO:0000256" key="2">
    <source>
        <dbReference type="SAM" id="SignalP"/>
    </source>
</evidence>
<keyword evidence="4" id="KW-1185">Reference proteome</keyword>